<dbReference type="InterPro" id="IPR022761">
    <property type="entry name" value="Fumarate_lyase_N"/>
</dbReference>
<dbReference type="CDD" id="cd01359">
    <property type="entry name" value="Argininosuccinate_lyase"/>
    <property type="match status" value="1"/>
</dbReference>
<dbReference type="PANTHER" id="PTHR43814">
    <property type="entry name" value="ARGININOSUCCINATE LYASE"/>
    <property type="match status" value="1"/>
</dbReference>
<dbReference type="Pfam" id="PF00206">
    <property type="entry name" value="Lyase_1"/>
    <property type="match status" value="1"/>
</dbReference>
<protein>
    <submittedName>
        <fullName evidence="5">ArgH</fullName>
        <ecNumber evidence="5">4.3.2.1</ecNumber>
    </submittedName>
</protein>
<dbReference type="InterPro" id="IPR020557">
    <property type="entry name" value="Fumarate_lyase_CS"/>
</dbReference>
<proteinExistence type="inferred from homology"/>
<dbReference type="SUPFAM" id="SSF48557">
    <property type="entry name" value="L-aspartase-like"/>
    <property type="match status" value="1"/>
</dbReference>
<evidence type="ECO:0000313" key="5">
    <source>
        <dbReference type="EMBL" id="CAE1250482.1"/>
    </source>
</evidence>
<dbReference type="InterPro" id="IPR029419">
    <property type="entry name" value="Arg_succ_lyase_C"/>
</dbReference>
<dbReference type="Proteomes" id="UP000597762">
    <property type="component" value="Unassembled WGS sequence"/>
</dbReference>
<dbReference type="GO" id="GO:0042450">
    <property type="term" value="P:L-arginine biosynthetic process via ornithine"/>
    <property type="evidence" value="ECO:0007669"/>
    <property type="project" value="InterPro"/>
</dbReference>
<evidence type="ECO:0000313" key="6">
    <source>
        <dbReference type="Proteomes" id="UP000597762"/>
    </source>
</evidence>
<dbReference type="GO" id="GO:0005829">
    <property type="term" value="C:cytosol"/>
    <property type="evidence" value="ECO:0007669"/>
    <property type="project" value="TreeGrafter"/>
</dbReference>
<evidence type="ECO:0000259" key="3">
    <source>
        <dbReference type="Pfam" id="PF00206"/>
    </source>
</evidence>
<dbReference type="PRINTS" id="PR00145">
    <property type="entry name" value="ARGSUCLYASE"/>
</dbReference>
<dbReference type="AlphaFoldDB" id="A0A812C0H4"/>
<dbReference type="OrthoDB" id="2561043at2759"/>
<feature type="domain" description="Argininosuccinate lyase C-terminal" evidence="4">
    <location>
        <begin position="190"/>
        <end position="257"/>
    </location>
</feature>
<dbReference type="PANTHER" id="PTHR43814:SF1">
    <property type="entry name" value="ARGININOSUCCINATE LYASE"/>
    <property type="match status" value="1"/>
</dbReference>
<accession>A0A812C0H4</accession>
<dbReference type="Gene3D" id="1.20.200.10">
    <property type="entry name" value="Fumarase/aspartase (Central domain)"/>
    <property type="match status" value="1"/>
</dbReference>
<reference evidence="5" key="1">
    <citation type="submission" date="2021-01" db="EMBL/GenBank/DDBJ databases">
        <authorList>
            <person name="Li R."/>
            <person name="Bekaert M."/>
        </authorList>
    </citation>
    <scope>NUCLEOTIDE SEQUENCE</scope>
    <source>
        <strain evidence="5">Farmed</strain>
    </source>
</reference>
<dbReference type="Pfam" id="PF14698">
    <property type="entry name" value="ASL_C2"/>
    <property type="match status" value="1"/>
</dbReference>
<dbReference type="InterPro" id="IPR009049">
    <property type="entry name" value="Argininosuccinate_lyase"/>
</dbReference>
<dbReference type="FunFam" id="1.10.40.30:FF:000001">
    <property type="entry name" value="Argininosuccinate lyase"/>
    <property type="match status" value="1"/>
</dbReference>
<dbReference type="InterPro" id="IPR008948">
    <property type="entry name" value="L-Aspartase-like"/>
</dbReference>
<dbReference type="EC" id="4.3.2.1" evidence="5"/>
<dbReference type="Gene3D" id="1.10.275.10">
    <property type="entry name" value="Fumarase/aspartase (N-terminal domain)"/>
    <property type="match status" value="1"/>
</dbReference>
<dbReference type="GO" id="GO:0004056">
    <property type="term" value="F:argininosuccinate lyase activity"/>
    <property type="evidence" value="ECO:0007669"/>
    <property type="project" value="UniProtKB-EC"/>
</dbReference>
<keyword evidence="6" id="KW-1185">Reference proteome</keyword>
<dbReference type="PROSITE" id="PS00163">
    <property type="entry name" value="FUMARATE_LYASES"/>
    <property type="match status" value="1"/>
</dbReference>
<feature type="domain" description="Fumarate lyase N-terminal" evidence="3">
    <location>
        <begin position="1"/>
        <end position="127"/>
    </location>
</feature>
<dbReference type="InterPro" id="IPR024083">
    <property type="entry name" value="Fumarase/histidase_N"/>
</dbReference>
<feature type="region of interest" description="Disordered" evidence="2">
    <location>
        <begin position="289"/>
        <end position="320"/>
    </location>
</feature>
<evidence type="ECO:0000259" key="4">
    <source>
        <dbReference type="Pfam" id="PF14698"/>
    </source>
</evidence>
<comment type="similarity">
    <text evidence="1">Belongs to the lyase 1 family. Argininosuccinate lyase subfamily.</text>
</comment>
<evidence type="ECO:0000256" key="2">
    <source>
        <dbReference type="SAM" id="MobiDB-lite"/>
    </source>
</evidence>
<gene>
    <name evidence="5" type="ORF">SPHA_27134</name>
</gene>
<dbReference type="Gene3D" id="1.10.40.30">
    <property type="entry name" value="Fumarase/aspartase (C-terminal domain)"/>
    <property type="match status" value="1"/>
</dbReference>
<sequence>MLQRDLERLMEVEKRVNKLPLGSGAIAGHPFNVDREFLAKELGFAEITGNSSDSVSDRDFILEFMFCGSMVSTHLSRWAEDLILYCTKEFNFVHLSDAYSTGSSLMPQKKNADSLELIRGKSGRIFGYCSGFMMTVKGTPSTYNKDFQEDKEAMFEVYDTLTGILQVATGVLSTLTINKEKMYEALSPDMLSTDLAYYLVRKGVPFREAHSLSGKCVALAENKSCLLTNLTVKELKSVCDHFDDDVQEVWNYTNSVEQYNCNGGTGKKSPGVDSSDVICSQSGVDSSDVIRSQSGVDSSDVIRSQPGVNSSDIIRSQPGGDLSDVIRSQPGVDSSDVIHSQPEVDKFDSLSPILSLVLTRPM</sequence>
<organism evidence="5 6">
    <name type="scientific">Acanthosepion pharaonis</name>
    <name type="common">Pharaoh cuttlefish</name>
    <name type="synonym">Sepia pharaonis</name>
    <dbReference type="NCBI Taxonomy" id="158019"/>
    <lineage>
        <taxon>Eukaryota</taxon>
        <taxon>Metazoa</taxon>
        <taxon>Spiralia</taxon>
        <taxon>Lophotrochozoa</taxon>
        <taxon>Mollusca</taxon>
        <taxon>Cephalopoda</taxon>
        <taxon>Coleoidea</taxon>
        <taxon>Decapodiformes</taxon>
        <taxon>Sepiida</taxon>
        <taxon>Sepiina</taxon>
        <taxon>Sepiidae</taxon>
        <taxon>Acanthosepion</taxon>
    </lineage>
</organism>
<dbReference type="NCBIfam" id="TIGR00838">
    <property type="entry name" value="argH"/>
    <property type="match status" value="1"/>
</dbReference>
<dbReference type="EMBL" id="CAHIKZ030001043">
    <property type="protein sequence ID" value="CAE1250482.1"/>
    <property type="molecule type" value="Genomic_DNA"/>
</dbReference>
<comment type="caution">
    <text evidence="5">The sequence shown here is derived from an EMBL/GenBank/DDBJ whole genome shotgun (WGS) entry which is preliminary data.</text>
</comment>
<dbReference type="PRINTS" id="PR00149">
    <property type="entry name" value="FUMRATELYASE"/>
</dbReference>
<name>A0A812C0H4_ACAPH</name>
<keyword evidence="5" id="KW-0456">Lyase</keyword>
<dbReference type="InterPro" id="IPR000362">
    <property type="entry name" value="Fumarate_lyase_fam"/>
</dbReference>
<evidence type="ECO:0000256" key="1">
    <source>
        <dbReference type="ARBA" id="ARBA00010755"/>
    </source>
</evidence>
<dbReference type="FunFam" id="1.20.200.10:FF:000002">
    <property type="entry name" value="Argininosuccinate lyase"/>
    <property type="match status" value="1"/>
</dbReference>